<dbReference type="Proteomes" id="UP000664132">
    <property type="component" value="Unassembled WGS sequence"/>
</dbReference>
<dbReference type="PANTHER" id="PTHR12232">
    <property type="entry name" value="SH3 DOMAIN-BINDING GLUTAMIC ACID-RICH-LIKE PROTEIN"/>
    <property type="match status" value="1"/>
</dbReference>
<evidence type="ECO:0000256" key="1">
    <source>
        <dbReference type="ARBA" id="ARBA00007764"/>
    </source>
</evidence>
<dbReference type="OrthoDB" id="9932926at2759"/>
<dbReference type="PANTHER" id="PTHR12232:SF0">
    <property type="entry name" value="THIOREDOXIN DOMAIN-CONTAINING PROTEIN"/>
    <property type="match status" value="1"/>
</dbReference>
<keyword evidence="4" id="KW-1185">Reference proteome</keyword>
<feature type="compositionally biased region" description="Basic and acidic residues" evidence="2">
    <location>
        <begin position="176"/>
        <end position="185"/>
    </location>
</feature>
<evidence type="ECO:0008006" key="5">
    <source>
        <dbReference type="Google" id="ProtNLM"/>
    </source>
</evidence>
<feature type="compositionally biased region" description="Basic and acidic residues" evidence="2">
    <location>
        <begin position="196"/>
        <end position="216"/>
    </location>
</feature>
<dbReference type="InterPro" id="IPR051033">
    <property type="entry name" value="SH3BGR"/>
</dbReference>
<proteinExistence type="inferred from homology"/>
<evidence type="ECO:0000313" key="3">
    <source>
        <dbReference type="EMBL" id="KAG4425512.1"/>
    </source>
</evidence>
<comment type="caution">
    <text evidence="3">The sequence shown here is derived from an EMBL/GenBank/DDBJ whole genome shotgun (WGS) entry which is preliminary data.</text>
</comment>
<accession>A0A8H8BVK9</accession>
<feature type="compositionally biased region" description="Acidic residues" evidence="2">
    <location>
        <begin position="308"/>
        <end position="328"/>
    </location>
</feature>
<dbReference type="SUPFAM" id="SSF52833">
    <property type="entry name" value="Thioredoxin-like"/>
    <property type="match status" value="1"/>
</dbReference>
<dbReference type="InterPro" id="IPR036249">
    <property type="entry name" value="Thioredoxin-like_sf"/>
</dbReference>
<feature type="region of interest" description="Disordered" evidence="2">
    <location>
        <begin position="125"/>
        <end position="328"/>
    </location>
</feature>
<feature type="compositionally biased region" description="Polar residues" evidence="2">
    <location>
        <begin position="259"/>
        <end position="277"/>
    </location>
</feature>
<protein>
    <recommendedName>
        <fullName evidence="5">Cylicin I</fullName>
    </recommendedName>
</protein>
<gene>
    <name evidence="3" type="ORF">IFR04_001431</name>
</gene>
<dbReference type="Pfam" id="PF04908">
    <property type="entry name" value="SH3BGR"/>
    <property type="match status" value="1"/>
</dbReference>
<comment type="similarity">
    <text evidence="1">Belongs to the SH3BGR family.</text>
</comment>
<feature type="compositionally biased region" description="Polar residues" evidence="2">
    <location>
        <begin position="228"/>
        <end position="248"/>
    </location>
</feature>
<dbReference type="EMBL" id="JAFJYH010000010">
    <property type="protein sequence ID" value="KAG4425512.1"/>
    <property type="molecule type" value="Genomic_DNA"/>
</dbReference>
<evidence type="ECO:0000313" key="4">
    <source>
        <dbReference type="Proteomes" id="UP000664132"/>
    </source>
</evidence>
<reference evidence="3" key="1">
    <citation type="submission" date="2021-02" db="EMBL/GenBank/DDBJ databases">
        <title>Genome sequence Cadophora malorum strain M34.</title>
        <authorList>
            <person name="Stefanovic E."/>
            <person name="Vu D."/>
            <person name="Scully C."/>
            <person name="Dijksterhuis J."/>
            <person name="Roader J."/>
            <person name="Houbraken J."/>
        </authorList>
    </citation>
    <scope>NUCLEOTIDE SEQUENCE</scope>
    <source>
        <strain evidence="3">M34</strain>
    </source>
</reference>
<dbReference type="InterPro" id="IPR006993">
    <property type="entry name" value="Glut_rich_SH3-bd"/>
</dbReference>
<dbReference type="Gene3D" id="3.40.30.10">
    <property type="entry name" value="Glutaredoxin"/>
    <property type="match status" value="1"/>
</dbReference>
<sequence length="328" mass="35206">MSESAPKATYSNDPALYLYTSLTSGSSHIVTATSRMETILKANRIPFKAIDIATDEKARMLWGRRAGKDESGRQRKIPGLVQMGLVVGDLVEVEDWNEYGELKQHVTIVPVPGAPVAKVLPKTTAAPAKAPVSQENKKPESSTPATSKGPEAAKSPTTESGPALALREIGQQAAQKAKEGKKKAVETFSGVGQAEVPKESKESKEPEAAKEAEKAKPASIAVPEKVETATNTHTVESLESLQSPTSTAWKGAADKKHTPQNSIDRVESIQSPTSTAWKPTDVNPPILTHRGSSVSEASAEEIKKIEEEEKISEEDEEDEEDDSSSEED</sequence>
<name>A0A8H8BVK9_9HELO</name>
<organism evidence="3 4">
    <name type="scientific">Cadophora malorum</name>
    <dbReference type="NCBI Taxonomy" id="108018"/>
    <lineage>
        <taxon>Eukaryota</taxon>
        <taxon>Fungi</taxon>
        <taxon>Dikarya</taxon>
        <taxon>Ascomycota</taxon>
        <taxon>Pezizomycotina</taxon>
        <taxon>Leotiomycetes</taxon>
        <taxon>Helotiales</taxon>
        <taxon>Ploettnerulaceae</taxon>
        <taxon>Cadophora</taxon>
    </lineage>
</organism>
<dbReference type="GO" id="GO:0005737">
    <property type="term" value="C:cytoplasm"/>
    <property type="evidence" value="ECO:0007669"/>
    <property type="project" value="TreeGrafter"/>
</dbReference>
<evidence type="ECO:0000256" key="2">
    <source>
        <dbReference type="SAM" id="MobiDB-lite"/>
    </source>
</evidence>
<dbReference type="AlphaFoldDB" id="A0A8H8BVK9"/>